<keyword evidence="13" id="KW-0269">Exonuclease</keyword>
<dbReference type="FunFam" id="1.10.287.690:FF:000001">
    <property type="entry name" value="DNA polymerase"/>
    <property type="match status" value="1"/>
</dbReference>
<dbReference type="GO" id="GO:0006287">
    <property type="term" value="P:base-excision repair, gap-filling"/>
    <property type="evidence" value="ECO:0007669"/>
    <property type="project" value="TreeGrafter"/>
</dbReference>
<keyword evidence="15 20" id="KW-0408">Iron</keyword>
<keyword evidence="8" id="KW-0540">Nuclease</keyword>
<keyword evidence="26" id="KW-1185">Reference proteome</keyword>
<keyword evidence="10 20" id="KW-0863">Zinc-finger</keyword>
<dbReference type="InterPro" id="IPR017964">
    <property type="entry name" value="DNA-dir_DNA_pol_B_CS"/>
</dbReference>
<dbReference type="PANTHER" id="PTHR10322:SF23">
    <property type="entry name" value="DNA POLYMERASE DELTA CATALYTIC SUBUNIT"/>
    <property type="match status" value="1"/>
</dbReference>
<dbReference type="AlphaFoldDB" id="L8HIY3"/>
<dbReference type="EC" id="2.7.7.7" evidence="20"/>
<proteinExistence type="inferred from homology"/>
<keyword evidence="18 20" id="KW-0539">Nucleus</keyword>
<evidence type="ECO:0000256" key="1">
    <source>
        <dbReference type="ARBA" id="ARBA00001966"/>
    </source>
</evidence>
<evidence type="ECO:0000256" key="11">
    <source>
        <dbReference type="ARBA" id="ARBA00022801"/>
    </source>
</evidence>
<dbReference type="InterPro" id="IPR006133">
    <property type="entry name" value="DNA-dir_DNA_pol_B_exonuc"/>
</dbReference>
<name>L8HIY3_ACACF</name>
<evidence type="ECO:0000256" key="10">
    <source>
        <dbReference type="ARBA" id="ARBA00022771"/>
    </source>
</evidence>
<dbReference type="RefSeq" id="XP_004367927.1">
    <property type="nucleotide sequence ID" value="XM_004367870.1"/>
</dbReference>
<evidence type="ECO:0000256" key="8">
    <source>
        <dbReference type="ARBA" id="ARBA00022722"/>
    </source>
</evidence>
<feature type="domain" description="DNA-directed DNA polymerase family B exonuclease" evidence="22">
    <location>
        <begin position="130"/>
        <end position="366"/>
    </location>
</feature>
<feature type="domain" description="DNA-directed DNA polymerase family B multifunctional" evidence="21">
    <location>
        <begin position="430"/>
        <end position="865"/>
    </location>
</feature>
<dbReference type="InterPro" id="IPR012337">
    <property type="entry name" value="RNaseH-like_sf"/>
</dbReference>
<dbReference type="SMART" id="SM00486">
    <property type="entry name" value="POLBc"/>
    <property type="match status" value="1"/>
</dbReference>
<dbReference type="Pfam" id="PF24055">
    <property type="entry name" value="POL3_N"/>
    <property type="match status" value="1"/>
</dbReference>
<dbReference type="Gene3D" id="3.90.1600.10">
    <property type="entry name" value="Palm domain of DNA polymerase"/>
    <property type="match status" value="1"/>
</dbReference>
<comment type="cofactor">
    <cofactor evidence="1 20">
        <name>[4Fe-4S] cluster</name>
        <dbReference type="ChEBI" id="CHEBI:49883"/>
    </cofactor>
</comment>
<evidence type="ECO:0000256" key="18">
    <source>
        <dbReference type="ARBA" id="ARBA00023242"/>
    </source>
</evidence>
<evidence type="ECO:0000313" key="26">
    <source>
        <dbReference type="Proteomes" id="UP000011083"/>
    </source>
</evidence>
<dbReference type="Gene3D" id="3.30.342.10">
    <property type="entry name" value="DNA Polymerase, chain B, domain 1"/>
    <property type="match status" value="1"/>
</dbReference>
<evidence type="ECO:0000256" key="12">
    <source>
        <dbReference type="ARBA" id="ARBA00022833"/>
    </source>
</evidence>
<evidence type="ECO:0000256" key="4">
    <source>
        <dbReference type="ARBA" id="ARBA00022485"/>
    </source>
</evidence>
<dbReference type="Pfam" id="PF03104">
    <property type="entry name" value="DNA_pol_B_exo1"/>
    <property type="match status" value="1"/>
</dbReference>
<dbReference type="PANTHER" id="PTHR10322">
    <property type="entry name" value="DNA POLYMERASE CATALYTIC SUBUNIT"/>
    <property type="match status" value="1"/>
</dbReference>
<evidence type="ECO:0000256" key="6">
    <source>
        <dbReference type="ARBA" id="ARBA00022695"/>
    </source>
</evidence>
<dbReference type="EMBL" id="KB007805">
    <property type="protein sequence ID" value="ELR25172.1"/>
    <property type="molecule type" value="Genomic_DNA"/>
</dbReference>
<keyword evidence="6 20" id="KW-0548">Nucleotidyltransferase</keyword>
<comment type="similarity">
    <text evidence="3 20">Belongs to the DNA polymerase type-B family.</text>
</comment>
<dbReference type="GO" id="GO:0000166">
    <property type="term" value="F:nucleotide binding"/>
    <property type="evidence" value="ECO:0007669"/>
    <property type="project" value="InterPro"/>
</dbReference>
<evidence type="ECO:0000256" key="17">
    <source>
        <dbReference type="ARBA" id="ARBA00023125"/>
    </source>
</evidence>
<sequence>MADWKEGPVPIIHMYGLTREGHSVLVHLHGVLPYFYVPAPHAQFSEDDCESFRLALNRRCASHARGAKERKDYVIAVAVEQKESIMGYHADKRKPFLRITMAMPPLVPAARGILEAGLVFDGYPNGRTFQTYESNIAFVLRFMIDKKMTGAAWLELAANKYEVVPDDQKVSHCQFELHAKETDITGHAPEGVWSDIAPFRVLSFDIECAGRRGVFPEPEMDPVIQIANVVSVQGENGPIVKNVFTVKKCSPIAGAEVRCYRTEAEMLLAWRKFVEIVDPDILTGYNIINFDIWYLLTRAQKLGLVDFPFWGRIKAQRSTMKDTTFSSKAFGKRDSKEIKIGGRVQLDVLLVITRDYKLRSYTLNYVSQHFLEEQKEDVHHSIITDLYNGTNDQRRRLAVYCIKDALLPQRLLDKLMCIINYIEMARVTGVPIAFLLTRGQQIKVLSQLYRIANTEDLLIPAVKVAKPTGEDGKGYKGAIVIAPKTAYYDVPIATLDFASLYPSIMIAHNLCYSTLLAPGEVNSHPPESYERSPGGECFVREETKPGLLPRILNGLLEARARAKAEMKKETNPFKQAVLNGRQLALKVSANSVYGFTGATIGKLPCLAISSAVTAYGREMIEKTQATVLERYRVENGYSHTADVIYGDTDSVMVNFGVKTVEEAMKLGREAAEYITKHCFEQPIKLEFEKVYYPYLLISKKRYAGLWWGRPDKYDHMDAKGIETVRRDNCALVRNVVQECLDRILIERNIDSAVDYVKQIISDLLCNRLDLSLLVITKQISRNSEDYKAKQAHVELAERMAKRDAGSAPVVGDRVPYVIVKGAKGSRAYERAEDPLHVLEHNIPLDAQYYLHQQLEKPLLRIFKPILKNPESLLTGEHTRTISVQTPTVGGIVSFAKRTLSCMGCKAPLVGGETSVCRYCRPMEAVYYQERLARVHRLEQEFASAWTQCQRCQGSFHETVLCTSCDCPIFYMRKKIQKDLADSHSLLLRFDPPAASGSGSSLSW</sequence>
<evidence type="ECO:0000256" key="16">
    <source>
        <dbReference type="ARBA" id="ARBA00023014"/>
    </source>
</evidence>
<protein>
    <recommendedName>
        <fullName evidence="20">DNA polymerase</fullName>
        <ecNumber evidence="20">2.7.7.7</ecNumber>
    </recommendedName>
</protein>
<dbReference type="InterPro" id="IPR056435">
    <property type="entry name" value="DPOD/Z_N"/>
</dbReference>
<dbReference type="Gene3D" id="3.30.420.10">
    <property type="entry name" value="Ribonuclease H-like superfamily/Ribonuclease H"/>
    <property type="match status" value="1"/>
</dbReference>
<dbReference type="GO" id="GO:0006297">
    <property type="term" value="P:nucleotide-excision repair, DNA gap filling"/>
    <property type="evidence" value="ECO:0007669"/>
    <property type="project" value="TreeGrafter"/>
</dbReference>
<dbReference type="GO" id="GO:0003677">
    <property type="term" value="F:DNA binding"/>
    <property type="evidence" value="ECO:0007669"/>
    <property type="project" value="UniProtKB-KW"/>
</dbReference>
<evidence type="ECO:0000259" key="24">
    <source>
        <dbReference type="Pfam" id="PF24055"/>
    </source>
</evidence>
<evidence type="ECO:0000259" key="21">
    <source>
        <dbReference type="Pfam" id="PF00136"/>
    </source>
</evidence>
<dbReference type="FunFam" id="1.10.132.60:FF:000001">
    <property type="entry name" value="DNA polymerase"/>
    <property type="match status" value="1"/>
</dbReference>
<evidence type="ECO:0000259" key="22">
    <source>
        <dbReference type="Pfam" id="PF03104"/>
    </source>
</evidence>
<dbReference type="Gene3D" id="1.10.287.690">
    <property type="entry name" value="Helix hairpin bin"/>
    <property type="match status" value="1"/>
</dbReference>
<feature type="domain" description="DNA polymerase delta/zeta catalytic subunit N-terminal" evidence="24">
    <location>
        <begin position="30"/>
        <end position="107"/>
    </location>
</feature>
<accession>L8HIY3</accession>
<dbReference type="InterPro" id="IPR042087">
    <property type="entry name" value="DNA_pol_B_thumb"/>
</dbReference>
<evidence type="ECO:0000256" key="14">
    <source>
        <dbReference type="ARBA" id="ARBA00022932"/>
    </source>
</evidence>
<comment type="subcellular location">
    <subcellularLocation>
        <location evidence="2 20">Nucleus</location>
    </subcellularLocation>
</comment>
<dbReference type="SUPFAM" id="SSF53098">
    <property type="entry name" value="Ribonuclease H-like"/>
    <property type="match status" value="1"/>
</dbReference>
<dbReference type="CDD" id="cd05777">
    <property type="entry name" value="DNA_polB_delta_exo"/>
    <property type="match status" value="1"/>
</dbReference>
<evidence type="ECO:0000256" key="15">
    <source>
        <dbReference type="ARBA" id="ARBA00023004"/>
    </source>
</evidence>
<dbReference type="InterPro" id="IPR025687">
    <property type="entry name" value="Znf-C4pol"/>
</dbReference>
<dbReference type="SUPFAM" id="SSF56672">
    <property type="entry name" value="DNA/RNA polymerases"/>
    <property type="match status" value="1"/>
</dbReference>
<evidence type="ECO:0000256" key="13">
    <source>
        <dbReference type="ARBA" id="ARBA00022839"/>
    </source>
</evidence>
<dbReference type="OMA" id="CNNCRPR"/>
<dbReference type="InterPro" id="IPR036397">
    <property type="entry name" value="RNaseH_sf"/>
</dbReference>
<keyword evidence="4 20" id="KW-0004">4Fe-4S</keyword>
<keyword evidence="14 20" id="KW-0239">DNA-directed DNA polymerase</keyword>
<keyword evidence="11" id="KW-0378">Hydrolase</keyword>
<dbReference type="GO" id="GO:0003887">
    <property type="term" value="F:DNA-directed DNA polymerase activity"/>
    <property type="evidence" value="ECO:0007669"/>
    <property type="project" value="UniProtKB-KW"/>
</dbReference>
<dbReference type="VEuPathDB" id="AmoebaDB:ACA1_289040"/>
<evidence type="ECO:0000256" key="3">
    <source>
        <dbReference type="ARBA" id="ARBA00005755"/>
    </source>
</evidence>
<keyword evidence="9 20" id="KW-0479">Metal-binding</keyword>
<dbReference type="InterPro" id="IPR023211">
    <property type="entry name" value="DNA_pol_palm_dom_sf"/>
</dbReference>
<dbReference type="Pfam" id="PF14260">
    <property type="entry name" value="zf-C4pol"/>
    <property type="match status" value="1"/>
</dbReference>
<dbReference type="PROSITE" id="PS00116">
    <property type="entry name" value="DNA_POLYMERASE_B"/>
    <property type="match status" value="1"/>
</dbReference>
<comment type="catalytic activity">
    <reaction evidence="19 20">
        <text>DNA(n) + a 2'-deoxyribonucleoside 5'-triphosphate = DNA(n+1) + diphosphate</text>
        <dbReference type="Rhea" id="RHEA:22508"/>
        <dbReference type="Rhea" id="RHEA-COMP:17339"/>
        <dbReference type="Rhea" id="RHEA-COMP:17340"/>
        <dbReference type="ChEBI" id="CHEBI:33019"/>
        <dbReference type="ChEBI" id="CHEBI:61560"/>
        <dbReference type="ChEBI" id="CHEBI:173112"/>
        <dbReference type="EC" id="2.7.7.7"/>
    </reaction>
</comment>
<dbReference type="InterPro" id="IPR050240">
    <property type="entry name" value="DNA_pol_type-B"/>
</dbReference>
<dbReference type="GO" id="GO:0051539">
    <property type="term" value="F:4 iron, 4 sulfur cluster binding"/>
    <property type="evidence" value="ECO:0007669"/>
    <property type="project" value="UniProtKB-KW"/>
</dbReference>
<dbReference type="PRINTS" id="PR00106">
    <property type="entry name" value="DNAPOLB"/>
</dbReference>
<evidence type="ECO:0000259" key="23">
    <source>
        <dbReference type="Pfam" id="PF14260"/>
    </source>
</evidence>
<dbReference type="InterPro" id="IPR043502">
    <property type="entry name" value="DNA/RNA_pol_sf"/>
</dbReference>
<evidence type="ECO:0000256" key="7">
    <source>
        <dbReference type="ARBA" id="ARBA00022705"/>
    </source>
</evidence>
<dbReference type="GeneID" id="14926216"/>
<dbReference type="Pfam" id="PF00136">
    <property type="entry name" value="DNA_pol_B"/>
    <property type="match status" value="1"/>
</dbReference>
<evidence type="ECO:0000256" key="19">
    <source>
        <dbReference type="ARBA" id="ARBA00049244"/>
    </source>
</evidence>
<dbReference type="InterPro" id="IPR006134">
    <property type="entry name" value="DNA-dir_DNA_pol_B_multi_dom"/>
</dbReference>
<dbReference type="OrthoDB" id="2414538at2759"/>
<dbReference type="GO" id="GO:0043625">
    <property type="term" value="C:delta DNA polymerase complex"/>
    <property type="evidence" value="ECO:0007669"/>
    <property type="project" value="UniProtKB-ARBA"/>
</dbReference>
<evidence type="ECO:0000313" key="25">
    <source>
        <dbReference type="EMBL" id="ELR25172.1"/>
    </source>
</evidence>
<dbReference type="GO" id="GO:0008296">
    <property type="term" value="F:3'-5'-DNA exonuclease activity"/>
    <property type="evidence" value="ECO:0007669"/>
    <property type="project" value="TreeGrafter"/>
</dbReference>
<keyword evidence="12 20" id="KW-0862">Zinc</keyword>
<feature type="domain" description="C4-type zinc-finger of DNA polymerase delta" evidence="23">
    <location>
        <begin position="901"/>
        <end position="972"/>
    </location>
</feature>
<keyword evidence="17 20" id="KW-0238">DNA-binding</keyword>
<dbReference type="InterPro" id="IPR006172">
    <property type="entry name" value="DNA-dir_DNA_pol_B"/>
</dbReference>
<evidence type="ECO:0000256" key="5">
    <source>
        <dbReference type="ARBA" id="ARBA00022679"/>
    </source>
</evidence>
<evidence type="ECO:0000256" key="20">
    <source>
        <dbReference type="RuleBase" id="RU000442"/>
    </source>
</evidence>
<dbReference type="Proteomes" id="UP000011083">
    <property type="component" value="Unassembled WGS sequence"/>
</dbReference>
<evidence type="ECO:0000256" key="9">
    <source>
        <dbReference type="ARBA" id="ARBA00022723"/>
    </source>
</evidence>
<organism evidence="25 26">
    <name type="scientific">Acanthamoeba castellanii (strain ATCC 30010 / Neff)</name>
    <dbReference type="NCBI Taxonomy" id="1257118"/>
    <lineage>
        <taxon>Eukaryota</taxon>
        <taxon>Amoebozoa</taxon>
        <taxon>Discosea</taxon>
        <taxon>Longamoebia</taxon>
        <taxon>Centramoebida</taxon>
        <taxon>Acanthamoebidae</taxon>
        <taxon>Acanthamoeba</taxon>
    </lineage>
</organism>
<dbReference type="FunFam" id="3.30.420.10:FF:000004">
    <property type="entry name" value="DNA polymerase"/>
    <property type="match status" value="1"/>
</dbReference>
<dbReference type="GO" id="GO:0045004">
    <property type="term" value="P:DNA replication proofreading"/>
    <property type="evidence" value="ECO:0007669"/>
    <property type="project" value="TreeGrafter"/>
</dbReference>
<dbReference type="CDD" id="cd05533">
    <property type="entry name" value="POLBc_delta"/>
    <property type="match status" value="1"/>
</dbReference>
<gene>
    <name evidence="25" type="ORF">ACA1_289040</name>
</gene>
<reference evidence="25 26" key="1">
    <citation type="journal article" date="2013" name="Genome Biol.">
        <title>Genome of Acanthamoeba castellanii highlights extensive lateral gene transfer and early evolution of tyrosine kinase signaling.</title>
        <authorList>
            <person name="Clarke M."/>
            <person name="Lohan A.J."/>
            <person name="Liu B."/>
            <person name="Lagkouvardos I."/>
            <person name="Roy S."/>
            <person name="Zafar N."/>
            <person name="Bertelli C."/>
            <person name="Schilde C."/>
            <person name="Kianianmomeni A."/>
            <person name="Burglin T.R."/>
            <person name="Frech C."/>
            <person name="Turcotte B."/>
            <person name="Kopec K.O."/>
            <person name="Synnott J.M."/>
            <person name="Choo C."/>
            <person name="Paponov I."/>
            <person name="Finkler A."/>
            <person name="Soon Heng Tan C."/>
            <person name="Hutchins A.P."/>
            <person name="Weinmeier T."/>
            <person name="Rattei T."/>
            <person name="Chu J.S."/>
            <person name="Gimenez G."/>
            <person name="Irimia M."/>
            <person name="Rigden D.J."/>
            <person name="Fitzpatrick D.A."/>
            <person name="Lorenzo-Morales J."/>
            <person name="Bateman A."/>
            <person name="Chiu C.H."/>
            <person name="Tang P."/>
            <person name="Hegemann P."/>
            <person name="Fromm H."/>
            <person name="Raoult D."/>
            <person name="Greub G."/>
            <person name="Miranda-Saavedra D."/>
            <person name="Chen N."/>
            <person name="Nash P."/>
            <person name="Ginger M.L."/>
            <person name="Horn M."/>
            <person name="Schaap P."/>
            <person name="Caler L."/>
            <person name="Loftus B."/>
        </authorList>
    </citation>
    <scope>NUCLEOTIDE SEQUENCE [LARGE SCALE GENOMIC DNA]</scope>
    <source>
        <strain evidence="25 26">Neff</strain>
    </source>
</reference>
<keyword evidence="5 20" id="KW-0808">Transferase</keyword>
<keyword evidence="16 20" id="KW-0411">Iron-sulfur</keyword>
<dbReference type="STRING" id="1257118.L8HIY3"/>
<evidence type="ECO:0000256" key="2">
    <source>
        <dbReference type="ARBA" id="ARBA00004123"/>
    </source>
</evidence>
<dbReference type="GO" id="GO:0008270">
    <property type="term" value="F:zinc ion binding"/>
    <property type="evidence" value="ECO:0007669"/>
    <property type="project" value="UniProtKB-KW"/>
</dbReference>
<keyword evidence="7 20" id="KW-0235">DNA replication</keyword>
<dbReference type="KEGG" id="acan:ACA1_289040"/>
<dbReference type="Gene3D" id="1.10.132.60">
    <property type="entry name" value="DNA polymerase family B, C-terminal domain"/>
    <property type="match status" value="1"/>
</dbReference>
<dbReference type="NCBIfam" id="TIGR00592">
    <property type="entry name" value="pol2"/>
    <property type="match status" value="1"/>
</dbReference>